<evidence type="ECO:0000259" key="7">
    <source>
        <dbReference type="PROSITE" id="PS50600"/>
    </source>
</evidence>
<evidence type="ECO:0000256" key="4">
    <source>
        <dbReference type="ARBA" id="ARBA00022786"/>
    </source>
</evidence>
<evidence type="ECO:0000313" key="8">
    <source>
        <dbReference type="EMBL" id="SMQ53396.1"/>
    </source>
</evidence>
<feature type="compositionally biased region" description="Low complexity" evidence="6">
    <location>
        <begin position="1186"/>
        <end position="1198"/>
    </location>
</feature>
<evidence type="ECO:0000256" key="1">
    <source>
        <dbReference type="ARBA" id="ARBA00005234"/>
    </source>
</evidence>
<feature type="compositionally biased region" description="Polar residues" evidence="6">
    <location>
        <begin position="1083"/>
        <end position="1094"/>
    </location>
</feature>
<evidence type="ECO:0000256" key="3">
    <source>
        <dbReference type="ARBA" id="ARBA00022670"/>
    </source>
</evidence>
<dbReference type="GO" id="GO:0016926">
    <property type="term" value="P:protein desumoylation"/>
    <property type="evidence" value="ECO:0007669"/>
    <property type="project" value="TreeGrafter"/>
</dbReference>
<keyword evidence="9" id="KW-1185">Reference proteome</keyword>
<proteinExistence type="inferred from homology"/>
<keyword evidence="5" id="KW-0378">Hydrolase</keyword>
<dbReference type="GO" id="GO:0005737">
    <property type="term" value="C:cytoplasm"/>
    <property type="evidence" value="ECO:0007669"/>
    <property type="project" value="TreeGrafter"/>
</dbReference>
<feature type="region of interest" description="Disordered" evidence="6">
    <location>
        <begin position="620"/>
        <end position="715"/>
    </location>
</feature>
<evidence type="ECO:0000256" key="2">
    <source>
        <dbReference type="ARBA" id="ARBA00022553"/>
    </source>
</evidence>
<organism evidence="8 9">
    <name type="scientific">Zymoseptoria tritici (strain ST99CH_3D7)</name>
    <dbReference type="NCBI Taxonomy" id="1276538"/>
    <lineage>
        <taxon>Eukaryota</taxon>
        <taxon>Fungi</taxon>
        <taxon>Dikarya</taxon>
        <taxon>Ascomycota</taxon>
        <taxon>Pezizomycotina</taxon>
        <taxon>Dothideomycetes</taxon>
        <taxon>Dothideomycetidae</taxon>
        <taxon>Mycosphaerellales</taxon>
        <taxon>Mycosphaerellaceae</taxon>
        <taxon>Zymoseptoria</taxon>
    </lineage>
</organism>
<comment type="similarity">
    <text evidence="1">Belongs to the peptidase C48 family.</text>
</comment>
<dbReference type="EMBL" id="LT853699">
    <property type="protein sequence ID" value="SMQ53396.1"/>
    <property type="molecule type" value="Genomic_DNA"/>
</dbReference>
<feature type="compositionally biased region" description="Basic residues" evidence="6">
    <location>
        <begin position="1061"/>
        <end position="1071"/>
    </location>
</feature>
<feature type="compositionally biased region" description="Basic and acidic residues" evidence="6">
    <location>
        <begin position="841"/>
        <end position="854"/>
    </location>
</feature>
<feature type="compositionally biased region" description="Basic and acidic residues" evidence="6">
    <location>
        <begin position="298"/>
        <end position="313"/>
    </location>
</feature>
<evidence type="ECO:0000313" key="9">
    <source>
        <dbReference type="Proteomes" id="UP000215127"/>
    </source>
</evidence>
<feature type="domain" description="Ubiquitin-like protease family profile" evidence="7">
    <location>
        <begin position="733"/>
        <end position="1012"/>
    </location>
</feature>
<dbReference type="PROSITE" id="PS50600">
    <property type="entry name" value="ULP_PROTEASE"/>
    <property type="match status" value="1"/>
</dbReference>
<name>A0A1X7S133_ZYMT9</name>
<feature type="compositionally biased region" description="Polar residues" evidence="6">
    <location>
        <begin position="1117"/>
        <end position="1127"/>
    </location>
</feature>
<dbReference type="Proteomes" id="UP000215127">
    <property type="component" value="Chromosome 8"/>
</dbReference>
<feature type="region of interest" description="Disordered" evidence="6">
    <location>
        <begin position="227"/>
        <end position="338"/>
    </location>
</feature>
<evidence type="ECO:0000256" key="6">
    <source>
        <dbReference type="SAM" id="MobiDB-lite"/>
    </source>
</evidence>
<reference evidence="8 9" key="1">
    <citation type="submission" date="2016-06" db="EMBL/GenBank/DDBJ databases">
        <authorList>
            <person name="Kjaerup R.B."/>
            <person name="Dalgaard T.S."/>
            <person name="Juul-Madsen H.R."/>
        </authorList>
    </citation>
    <scope>NUCLEOTIDE SEQUENCE [LARGE SCALE GENOMIC DNA]</scope>
</reference>
<feature type="compositionally biased region" description="Basic and acidic residues" evidence="6">
    <location>
        <begin position="1203"/>
        <end position="1215"/>
    </location>
</feature>
<dbReference type="Gene3D" id="3.40.395.10">
    <property type="entry name" value="Adenoviral Proteinase, Chain A"/>
    <property type="match status" value="1"/>
</dbReference>
<dbReference type="InterPro" id="IPR038765">
    <property type="entry name" value="Papain-like_cys_pep_sf"/>
</dbReference>
<dbReference type="GO" id="GO:0070139">
    <property type="term" value="F:SUMO-specific endopeptidase activity"/>
    <property type="evidence" value="ECO:0007669"/>
    <property type="project" value="TreeGrafter"/>
</dbReference>
<feature type="compositionally biased region" description="Polar residues" evidence="6">
    <location>
        <begin position="855"/>
        <end position="869"/>
    </location>
</feature>
<feature type="compositionally biased region" description="Polar residues" evidence="6">
    <location>
        <begin position="438"/>
        <end position="454"/>
    </location>
</feature>
<dbReference type="SUPFAM" id="SSF54001">
    <property type="entry name" value="Cysteine proteinases"/>
    <property type="match status" value="1"/>
</dbReference>
<dbReference type="InterPro" id="IPR051947">
    <property type="entry name" value="Sentrin-specific_protease"/>
</dbReference>
<gene>
    <name evidence="8" type="ORF">ZT3D7_G8549</name>
</gene>
<feature type="compositionally biased region" description="Polar residues" evidence="6">
    <location>
        <begin position="620"/>
        <end position="629"/>
    </location>
</feature>
<dbReference type="GO" id="GO:0005634">
    <property type="term" value="C:nucleus"/>
    <property type="evidence" value="ECO:0007669"/>
    <property type="project" value="TreeGrafter"/>
</dbReference>
<feature type="compositionally biased region" description="Acidic residues" evidence="6">
    <location>
        <begin position="643"/>
        <end position="652"/>
    </location>
</feature>
<dbReference type="GO" id="GO:0006508">
    <property type="term" value="P:proteolysis"/>
    <property type="evidence" value="ECO:0007669"/>
    <property type="project" value="UniProtKB-KW"/>
</dbReference>
<feature type="region of interest" description="Disordered" evidence="6">
    <location>
        <begin position="1061"/>
        <end position="1251"/>
    </location>
</feature>
<dbReference type="InterPro" id="IPR003653">
    <property type="entry name" value="Peptidase_C48_C"/>
</dbReference>
<evidence type="ECO:0000256" key="5">
    <source>
        <dbReference type="ARBA" id="ARBA00022801"/>
    </source>
</evidence>
<feature type="region of interest" description="Disordered" evidence="6">
    <location>
        <begin position="97"/>
        <end position="209"/>
    </location>
</feature>
<dbReference type="Pfam" id="PF02902">
    <property type="entry name" value="Peptidase_C48"/>
    <property type="match status" value="1"/>
</dbReference>
<dbReference type="PANTHER" id="PTHR46896:SF3">
    <property type="entry name" value="FI06413P-RELATED"/>
    <property type="match status" value="1"/>
</dbReference>
<keyword evidence="3" id="KW-0645">Protease</keyword>
<feature type="compositionally biased region" description="Basic and acidic residues" evidence="6">
    <location>
        <begin position="891"/>
        <end position="914"/>
    </location>
</feature>
<feature type="compositionally biased region" description="Polar residues" evidence="6">
    <location>
        <begin position="273"/>
        <end position="297"/>
    </location>
</feature>
<dbReference type="AlphaFoldDB" id="A0A1X7S133"/>
<feature type="region of interest" description="Disordered" evidence="6">
    <location>
        <begin position="25"/>
        <end position="56"/>
    </location>
</feature>
<keyword evidence="4" id="KW-0833">Ubl conjugation pathway</keyword>
<dbReference type="STRING" id="1276538.A0A1X7S133"/>
<feature type="region of interest" description="Disordered" evidence="6">
    <location>
        <begin position="376"/>
        <end position="477"/>
    </location>
</feature>
<feature type="compositionally biased region" description="Basic and acidic residues" evidence="6">
    <location>
        <begin position="412"/>
        <end position="425"/>
    </location>
</feature>
<dbReference type="PANTHER" id="PTHR46896">
    <property type="entry name" value="SENTRIN-SPECIFIC PROTEASE"/>
    <property type="match status" value="1"/>
</dbReference>
<accession>A0A1X7S133</accession>
<keyword evidence="2" id="KW-0597">Phosphoprotein</keyword>
<feature type="region of interest" description="Disordered" evidence="6">
    <location>
        <begin position="841"/>
        <end position="937"/>
    </location>
</feature>
<feature type="compositionally biased region" description="Acidic residues" evidence="6">
    <location>
        <begin position="1234"/>
        <end position="1244"/>
    </location>
</feature>
<feature type="compositionally biased region" description="Basic and acidic residues" evidence="6">
    <location>
        <begin position="164"/>
        <end position="174"/>
    </location>
</feature>
<protein>
    <recommendedName>
        <fullName evidence="7">Ubiquitin-like protease family profile domain-containing protein</fullName>
    </recommendedName>
</protein>
<sequence length="1251" mass="139061">MNFYNRFKELISNIVDDTASIADRTEDTTHANKPSCTAIDTLPGGDQERRRAAETVEVEQVSRNRYQRSLDERRLEGDFEVGRDAIPLGVPKTFYDEDWNPPGHNMPGKSFRPLDTLNKKSAQAGGRSEYGRAPPGYSAWDSNSHAGGHSKLSTTASAGQNVTKRRDFADREAAEGTNLSSTSKRQKLNGGGNAQHTGDSMHYTEPFGEPVGIKRQNTVRAPLNVKAIKQSTRSGQDDPFSIGESRRNDADSGVGPKSKNARRNAARVGNGGSQTSRDLARRSSQGSVNGSSEYTSSSRRDNMSHTLDDEQRHFGYSSSRRGSHDHELNVPSIDLTQGFDEIHRRMPPRKPGKQGDASDMQGVANAFGRPRANAALERSTNDAPRASQLSQTNLRKHFKRDEEPQLMAPRSTARERMRPREDGFGHRTSSPDALMSAKTIQSPAPRNSVSQKVHTGTPARPLDTAAPHARRKLDQSPTQIYDDDLEIPIMAIYSKQCFEKAKDLSLVWDLQSKSYHVKRGDELVCLPNSDEPVAIGRKDITQWLTSPLSTKVCIKGPSTPFSTGKILIEFFDQPGVRACNAALCSSGPAISEQKHSPNRMNKIFANSWSDADEAHKKLCLTTSDTQPLMPQSRDAGSHRPETEEILYEDDQPAEASAPLKMLEAQRRRRENPTSSETISRYFDDTEAPRKSGRVSRAPTSKPKSPTPPLKWTDENELPAWPSMVYPSQGVRRVTVGREDIKRLDEEEFLNDNLVSFAMRHIEENMDPKHKDKVYCFNTFFYTTLNRRKGKNRLDYQAVERWTKGVDLFSKDYVVVPINAHLHWFVAIICNLPNLERKLAEADEDDGTGRDDQTSRIEPTQTELEITGSRSLPKAVTRVEMDDEQPDFGPDNDDRKSDVYEFDERGNVRSAHPEETLEPCPPTIKKGGKKSRPAPPARKYDVNQPVIITLDSLGAAHSTEIRVLKEYISAEAHGKRGMDVDVSQLSGITAKGIPEQPNYCDCGVFVVGYLKEFAKDPDKFIHKILRKEMKHEDFSDFKAPQTRNEIRRNILELGDEQQRQRLLHKQAKKATKTKASSPDAGSHKPSNSHPASSALPTLEFPPRQATPSSAVVEPPTTPCRSPAQTSPSKPVEADNDHLDFSPPKVLAGPQTRQESRPLPWNDNEDEDMLDHGGMSSALPDAPHSDRSSSTTTNSGSKSSLLDTFKNDIKEAGEAAHRNAVAAAQHERKPTLANDSQEEPEPEIAESQESHTG</sequence>
<feature type="compositionally biased region" description="Polar residues" evidence="6">
    <location>
        <begin position="140"/>
        <end position="162"/>
    </location>
</feature>